<accession>A0ABY3ZQ55</accession>
<keyword evidence="3" id="KW-0813">Transport</keyword>
<keyword evidence="7" id="KW-0998">Cell outer membrane</keyword>
<dbReference type="Proteomes" id="UP000831019">
    <property type="component" value="Plasmid pDSM109990_a"/>
</dbReference>
<proteinExistence type="inferred from homology"/>
<protein>
    <submittedName>
        <fullName evidence="8">Outer membrane efflux protein BepC</fullName>
    </submittedName>
</protein>
<keyword evidence="5" id="KW-0812">Transmembrane</keyword>
<evidence type="ECO:0000313" key="9">
    <source>
        <dbReference type="Proteomes" id="UP000831019"/>
    </source>
</evidence>
<name>A0ABY3ZQ55_9RHOB</name>
<sequence>MRVMRRNQNVFRCAAGWFYSTAAIALVLTLATPVAAQISLRTAVLQATERDGEVSALRQKVASRSIDIQAARDEYYPSISVSGDTSTTDSDGPGITLTVSQVLFDWGLIRSKINAASHVRVQAVSDLKMAVEGLTLQVAEYFIDVEVMDRKIERTREYTAFAQRIAGQAEARAQAGIGDNGEVARARLEIARAEDQLSQLVANRSIALSQIDFLVGRQVGSIVAPPDLGYARRYAEAAKIRSAVRIAPDYVAARAGADEAAAGVETAKASRMPTIKLQAQGRAALNGGKSSAALGLSTGVDLSSSGLGRRQIQSAELNLQAAKSTLVFTERELTNTATSALQQINILRRTETARSQQLLEAQRVLDNYEQQFIGGQREILDLLTTGRDLYDSEIEKIDTYDERKRTEYQAAHDLGVLGTLILNAAS</sequence>
<evidence type="ECO:0000256" key="5">
    <source>
        <dbReference type="ARBA" id="ARBA00022692"/>
    </source>
</evidence>
<keyword evidence="6" id="KW-0472">Membrane</keyword>
<comment type="subcellular location">
    <subcellularLocation>
        <location evidence="1">Cell outer membrane</location>
    </subcellularLocation>
</comment>
<geneLocation type="plasmid" evidence="8 9">
    <name>pDSM109990_a</name>
</geneLocation>
<gene>
    <name evidence="8" type="primary">bepC_3</name>
    <name evidence="8" type="ORF">DSM109990_03531</name>
</gene>
<dbReference type="PANTHER" id="PTHR30026:SF22">
    <property type="entry name" value="OUTER MEMBRANE EFFLUX PROTEIN"/>
    <property type="match status" value="1"/>
</dbReference>
<dbReference type="SUPFAM" id="SSF56954">
    <property type="entry name" value="Outer membrane efflux proteins (OEP)"/>
    <property type="match status" value="1"/>
</dbReference>
<dbReference type="InterPro" id="IPR003423">
    <property type="entry name" value="OMP_efflux"/>
</dbReference>
<dbReference type="Pfam" id="PF02321">
    <property type="entry name" value="OEP"/>
    <property type="match status" value="2"/>
</dbReference>
<dbReference type="Gene3D" id="1.20.1600.10">
    <property type="entry name" value="Outer membrane efflux proteins (OEP)"/>
    <property type="match status" value="1"/>
</dbReference>
<evidence type="ECO:0000256" key="7">
    <source>
        <dbReference type="ARBA" id="ARBA00023237"/>
    </source>
</evidence>
<evidence type="ECO:0000256" key="2">
    <source>
        <dbReference type="ARBA" id="ARBA00007613"/>
    </source>
</evidence>
<keyword evidence="8" id="KW-0614">Plasmid</keyword>
<evidence type="ECO:0000313" key="8">
    <source>
        <dbReference type="EMBL" id="UOA16647.1"/>
    </source>
</evidence>
<evidence type="ECO:0000256" key="4">
    <source>
        <dbReference type="ARBA" id="ARBA00022452"/>
    </source>
</evidence>
<keyword evidence="9" id="KW-1185">Reference proteome</keyword>
<dbReference type="EMBL" id="CP085145">
    <property type="protein sequence ID" value="UOA16647.1"/>
    <property type="molecule type" value="Genomic_DNA"/>
</dbReference>
<evidence type="ECO:0000256" key="3">
    <source>
        <dbReference type="ARBA" id="ARBA00022448"/>
    </source>
</evidence>
<reference evidence="9" key="1">
    <citation type="journal article" date="2022" name="Microorganisms">
        <title>Beyond the ABCs#Discovery of Three New Plasmid Types in Rhodobacterales (RepQ, RepY, RepW).</title>
        <authorList>
            <person name="Freese H.M."/>
            <person name="Ringel V."/>
            <person name="Overmann J."/>
            <person name="Petersen J."/>
        </authorList>
    </citation>
    <scope>NUCLEOTIDE SEQUENCE [LARGE SCALE GENOMIC DNA]</scope>
    <source>
        <strain evidence="9">DSM 109990</strain>
        <plasmid evidence="9">pDSM109990_a</plasmid>
    </source>
</reference>
<keyword evidence="4" id="KW-1134">Transmembrane beta strand</keyword>
<comment type="similarity">
    <text evidence="2">Belongs to the outer membrane factor (OMF) (TC 1.B.17) family.</text>
</comment>
<dbReference type="PANTHER" id="PTHR30026">
    <property type="entry name" value="OUTER MEMBRANE PROTEIN TOLC"/>
    <property type="match status" value="1"/>
</dbReference>
<evidence type="ECO:0000256" key="1">
    <source>
        <dbReference type="ARBA" id="ARBA00004442"/>
    </source>
</evidence>
<organism evidence="8 9">
    <name type="scientific">Sulfitobacter dubius</name>
    <dbReference type="NCBI Taxonomy" id="218673"/>
    <lineage>
        <taxon>Bacteria</taxon>
        <taxon>Pseudomonadati</taxon>
        <taxon>Pseudomonadota</taxon>
        <taxon>Alphaproteobacteria</taxon>
        <taxon>Rhodobacterales</taxon>
        <taxon>Roseobacteraceae</taxon>
        <taxon>Sulfitobacter</taxon>
    </lineage>
</organism>
<evidence type="ECO:0000256" key="6">
    <source>
        <dbReference type="ARBA" id="ARBA00023136"/>
    </source>
</evidence>
<dbReference type="InterPro" id="IPR051906">
    <property type="entry name" value="TolC-like"/>
</dbReference>